<feature type="region of interest" description="Disordered" evidence="1">
    <location>
        <begin position="19"/>
        <end position="41"/>
    </location>
</feature>
<organism evidence="2 3">
    <name type="scientific">Glutamicibacter halophytocola</name>
    <dbReference type="NCBI Taxonomy" id="1933880"/>
    <lineage>
        <taxon>Bacteria</taxon>
        <taxon>Bacillati</taxon>
        <taxon>Actinomycetota</taxon>
        <taxon>Actinomycetes</taxon>
        <taxon>Micrococcales</taxon>
        <taxon>Micrococcaceae</taxon>
        <taxon>Glutamicibacter</taxon>
    </lineage>
</organism>
<dbReference type="PANTHER" id="PTHR48098">
    <property type="entry name" value="ENTEROCHELIN ESTERASE-RELATED"/>
    <property type="match status" value="1"/>
</dbReference>
<evidence type="ECO:0000313" key="3">
    <source>
        <dbReference type="Proteomes" id="UP000320717"/>
    </source>
</evidence>
<dbReference type="Proteomes" id="UP000320717">
    <property type="component" value="Chromosome"/>
</dbReference>
<dbReference type="SUPFAM" id="SSF53474">
    <property type="entry name" value="alpha/beta-Hydrolases"/>
    <property type="match status" value="1"/>
</dbReference>
<dbReference type="InterPro" id="IPR014756">
    <property type="entry name" value="Ig_E-set"/>
</dbReference>
<evidence type="ECO:0000256" key="1">
    <source>
        <dbReference type="SAM" id="MobiDB-lite"/>
    </source>
</evidence>
<dbReference type="InterPro" id="IPR000801">
    <property type="entry name" value="Esterase-like"/>
</dbReference>
<dbReference type="InterPro" id="IPR013783">
    <property type="entry name" value="Ig-like_fold"/>
</dbReference>
<gene>
    <name evidence="2" type="ORF">FQA45_09505</name>
</gene>
<name>A0ABX5YA49_9MICC</name>
<dbReference type="PANTHER" id="PTHR48098:SF3">
    <property type="entry name" value="IRON(III) ENTEROBACTIN ESTERASE"/>
    <property type="match status" value="1"/>
</dbReference>
<dbReference type="InterPro" id="IPR029058">
    <property type="entry name" value="AB_hydrolase_fold"/>
</dbReference>
<dbReference type="Gene3D" id="3.40.50.1820">
    <property type="entry name" value="alpha/beta hydrolase"/>
    <property type="match status" value="1"/>
</dbReference>
<protein>
    <submittedName>
        <fullName evidence="2">DUF3327 domain-containing protein</fullName>
    </submittedName>
</protein>
<dbReference type="SUPFAM" id="SSF81296">
    <property type="entry name" value="E set domains"/>
    <property type="match status" value="1"/>
</dbReference>
<keyword evidence="3" id="KW-1185">Reference proteome</keyword>
<evidence type="ECO:0000313" key="2">
    <source>
        <dbReference type="EMBL" id="QDY66543.1"/>
    </source>
</evidence>
<proteinExistence type="predicted"/>
<dbReference type="EMBL" id="CP042260">
    <property type="protein sequence ID" value="QDY66543.1"/>
    <property type="molecule type" value="Genomic_DNA"/>
</dbReference>
<dbReference type="Pfam" id="PF00756">
    <property type="entry name" value="Esterase"/>
    <property type="match status" value="1"/>
</dbReference>
<reference evidence="2 3" key="1">
    <citation type="submission" date="2019-07" db="EMBL/GenBank/DDBJ databases">
        <title>Complete Genome Sequence of drought tolerant Plant Growth-Promoting Rhizobacterium Glutamicibacter halophytocola DR408.</title>
        <authorList>
            <person name="Nishu S.D."/>
            <person name="Lee T.K."/>
        </authorList>
    </citation>
    <scope>NUCLEOTIDE SEQUENCE [LARGE SCALE GENOMIC DNA]</scope>
    <source>
        <strain evidence="2 3">DR408</strain>
    </source>
</reference>
<sequence>MRCPMPMIRTMTASPTRWPTNAPAMKNMRTRPGTASGSPRCFGYLNATRPDEELRAWKHALRNGELHTPVFEATADPALVYAHFLLADDGQPAPLTAAILSANALVDHRDLAASEFEKIADGLWAVTLQVPADWRAGYRITTHRGAGLPAWRIETERRPIRLAADAGGIDESNQLVGATMNGAPVSLAYAPASRIPSSLATATPDWHRPGPAVGGWGGPGQAPGIKHPRLHHHELYDENCQRPRDLWMYVPAQAVGPTPLAIVHDGATYARFLAAAESLDAAIASGELAPLHVLFIDSTTVQIRSEELPVLAGTTTSIAEQFLPWARSHYRISMRRDDVLINGASFGGLAALLMLCHYPHLVGRAIAQSPSLWHTDLAKHIVALPENSTVLIQAGCYETDIHEGCLRLMEHLCQYPPAAQVDFESLSGGHDWSWWNPELLCGLARFFPGAAHTGGSI</sequence>
<dbReference type="Gene3D" id="2.60.40.10">
    <property type="entry name" value="Immunoglobulins"/>
    <property type="match status" value="1"/>
</dbReference>
<accession>A0ABX5YA49</accession>
<dbReference type="InterPro" id="IPR050583">
    <property type="entry name" value="Mycobacterial_A85_antigen"/>
</dbReference>